<dbReference type="PANTHER" id="PTHR24089">
    <property type="entry name" value="SOLUTE CARRIER FAMILY 25"/>
    <property type="match status" value="1"/>
</dbReference>
<name>A0A9P8Q9R8_WICPI</name>
<dbReference type="SUPFAM" id="SSF103506">
    <property type="entry name" value="Mitochondrial carrier"/>
    <property type="match status" value="1"/>
</dbReference>
<comment type="similarity">
    <text evidence="10">Belongs to the mitochondrial carrier (TC 2.A.29) family.</text>
</comment>
<protein>
    <recommendedName>
        <fullName evidence="13">Mitochondrial carrier</fullName>
    </recommendedName>
</protein>
<keyword evidence="8 9" id="KW-0472">Membrane</keyword>
<dbReference type="Pfam" id="PF00153">
    <property type="entry name" value="Mito_carr"/>
    <property type="match status" value="3"/>
</dbReference>
<evidence type="ECO:0008006" key="13">
    <source>
        <dbReference type="Google" id="ProtNLM"/>
    </source>
</evidence>
<dbReference type="OrthoDB" id="270584at2759"/>
<evidence type="ECO:0000256" key="9">
    <source>
        <dbReference type="PROSITE-ProRule" id="PRU00282"/>
    </source>
</evidence>
<evidence type="ECO:0000256" key="2">
    <source>
        <dbReference type="ARBA" id="ARBA00022448"/>
    </source>
</evidence>
<evidence type="ECO:0000313" key="11">
    <source>
        <dbReference type="EMBL" id="KAH3685647.1"/>
    </source>
</evidence>
<dbReference type="InterPro" id="IPR023395">
    <property type="entry name" value="MCP_dom_sf"/>
</dbReference>
<evidence type="ECO:0000256" key="1">
    <source>
        <dbReference type="ARBA" id="ARBA00004448"/>
    </source>
</evidence>
<keyword evidence="6" id="KW-1133">Transmembrane helix</keyword>
<evidence type="ECO:0000256" key="4">
    <source>
        <dbReference type="ARBA" id="ARBA00022737"/>
    </source>
</evidence>
<dbReference type="InterPro" id="IPR002067">
    <property type="entry name" value="MCP"/>
</dbReference>
<dbReference type="EMBL" id="JAEUBG010001852">
    <property type="protein sequence ID" value="KAH3685647.1"/>
    <property type="molecule type" value="Genomic_DNA"/>
</dbReference>
<feature type="repeat" description="Solcar" evidence="9">
    <location>
        <begin position="124"/>
        <end position="229"/>
    </location>
</feature>
<keyword evidence="2 10" id="KW-0813">Transport</keyword>
<feature type="repeat" description="Solcar" evidence="9">
    <location>
        <begin position="233"/>
        <end position="324"/>
    </location>
</feature>
<gene>
    <name evidence="11" type="ORF">WICPIJ_003394</name>
</gene>
<dbReference type="Proteomes" id="UP000774326">
    <property type="component" value="Unassembled WGS sequence"/>
</dbReference>
<evidence type="ECO:0000313" key="12">
    <source>
        <dbReference type="Proteomes" id="UP000774326"/>
    </source>
</evidence>
<evidence type="ECO:0000256" key="6">
    <source>
        <dbReference type="ARBA" id="ARBA00022989"/>
    </source>
</evidence>
<organism evidence="11 12">
    <name type="scientific">Wickerhamomyces pijperi</name>
    <name type="common">Yeast</name>
    <name type="synonym">Pichia pijperi</name>
    <dbReference type="NCBI Taxonomy" id="599730"/>
    <lineage>
        <taxon>Eukaryota</taxon>
        <taxon>Fungi</taxon>
        <taxon>Dikarya</taxon>
        <taxon>Ascomycota</taxon>
        <taxon>Saccharomycotina</taxon>
        <taxon>Saccharomycetes</taxon>
        <taxon>Phaffomycetales</taxon>
        <taxon>Wickerhamomycetaceae</taxon>
        <taxon>Wickerhamomyces</taxon>
    </lineage>
</organism>
<proteinExistence type="inferred from homology"/>
<keyword evidence="4" id="KW-0677">Repeat</keyword>
<evidence type="ECO:0000256" key="10">
    <source>
        <dbReference type="RuleBase" id="RU000488"/>
    </source>
</evidence>
<evidence type="ECO:0000256" key="7">
    <source>
        <dbReference type="ARBA" id="ARBA00023128"/>
    </source>
</evidence>
<dbReference type="GO" id="GO:0005743">
    <property type="term" value="C:mitochondrial inner membrane"/>
    <property type="evidence" value="ECO:0007669"/>
    <property type="project" value="UniProtKB-SubCell"/>
</dbReference>
<evidence type="ECO:0000256" key="5">
    <source>
        <dbReference type="ARBA" id="ARBA00022792"/>
    </source>
</evidence>
<comment type="caution">
    <text evidence="11">The sequence shown here is derived from an EMBL/GenBank/DDBJ whole genome shotgun (WGS) entry which is preliminary data.</text>
</comment>
<dbReference type="PRINTS" id="PR00926">
    <property type="entry name" value="MITOCARRIER"/>
</dbReference>
<feature type="repeat" description="Solcar" evidence="9">
    <location>
        <begin position="28"/>
        <end position="115"/>
    </location>
</feature>
<keyword evidence="3 9" id="KW-0812">Transmembrane</keyword>
<accession>A0A9P8Q9R8</accession>
<dbReference type="InterPro" id="IPR018108">
    <property type="entry name" value="MCP_transmembrane"/>
</dbReference>
<keyword evidence="5" id="KW-0999">Mitochondrion inner membrane</keyword>
<keyword evidence="7" id="KW-0496">Mitochondrion</keyword>
<dbReference type="AlphaFoldDB" id="A0A9P8Q9R8"/>
<dbReference type="PROSITE" id="PS50920">
    <property type="entry name" value="SOLCAR"/>
    <property type="match status" value="3"/>
</dbReference>
<reference evidence="11" key="1">
    <citation type="journal article" date="2021" name="Open Biol.">
        <title>Shared evolutionary footprints suggest mitochondrial oxidative damage underlies multiple complex I losses in fungi.</title>
        <authorList>
            <person name="Schikora-Tamarit M.A."/>
            <person name="Marcet-Houben M."/>
            <person name="Nosek J."/>
            <person name="Gabaldon T."/>
        </authorList>
    </citation>
    <scope>NUCLEOTIDE SEQUENCE</scope>
    <source>
        <strain evidence="11">CBS2887</strain>
    </source>
</reference>
<reference evidence="11" key="2">
    <citation type="submission" date="2021-01" db="EMBL/GenBank/DDBJ databases">
        <authorList>
            <person name="Schikora-Tamarit M.A."/>
        </authorList>
    </citation>
    <scope>NUCLEOTIDE SEQUENCE</scope>
    <source>
        <strain evidence="11">CBS2887</strain>
    </source>
</reference>
<dbReference type="Gene3D" id="1.50.40.10">
    <property type="entry name" value="Mitochondrial carrier domain"/>
    <property type="match status" value="1"/>
</dbReference>
<keyword evidence="12" id="KW-1185">Reference proteome</keyword>
<dbReference type="GO" id="GO:0055085">
    <property type="term" value="P:transmembrane transport"/>
    <property type="evidence" value="ECO:0007669"/>
    <property type="project" value="InterPro"/>
</dbReference>
<sequence>MSSEILNTTTPPQPTYSNYEATVNFLKKDLVSSFIAGGLAGSISRTVVSPFERAKILFQLQGAGNANYQGVFPTIAKMYKDEGIKGMFRGNGLNCLRVFPYSAVQFYVYQKIKLNWMEPGQKELENYKRLVAGAVCGATSVLTTYPMDLVRTRLSIQTANLMRAKQAMAHSAATPVNLESPPGFITLLVKIYKTEGGIVGLYRGIWPTTLGVAPYVAINFSVYEQLKELFPDSSPFTKLALGAVSGGVGQTLMYPLDILRRRFQVINMGGNELGFHYKSVSDALLQMYRKEGFLGMYKGLNANLLKVVPSMAVSWFSYELIKDALMVL</sequence>
<comment type="subcellular location">
    <subcellularLocation>
        <location evidence="1">Mitochondrion inner membrane</location>
        <topology evidence="1">Multi-pass membrane protein</topology>
    </subcellularLocation>
</comment>
<evidence type="ECO:0000256" key="8">
    <source>
        <dbReference type="ARBA" id="ARBA00023136"/>
    </source>
</evidence>
<evidence type="ECO:0000256" key="3">
    <source>
        <dbReference type="ARBA" id="ARBA00022692"/>
    </source>
</evidence>